<sequence length="119" mass="13174">MEKVHTKQHPFLLVLMLLFLTIIAQKGAKSLPTGAALKALDGCNATRIGDCMTDDEEFLMESETSRRVLAAGRNSITTGSLIQGRPFCNRNVYGSCVPEPSKYYERPCTYQNLCRRGGT</sequence>
<evidence type="ECO:0000256" key="4">
    <source>
        <dbReference type="ARBA" id="ARBA00022702"/>
    </source>
</evidence>
<protein>
    <recommendedName>
        <fullName evidence="10">Rapid ALkalinization Factor</fullName>
    </recommendedName>
</protein>
<evidence type="ECO:0000256" key="3">
    <source>
        <dbReference type="ARBA" id="ARBA00022525"/>
    </source>
</evidence>
<accession>A0A2G9G9Q2</accession>
<evidence type="ECO:0000256" key="1">
    <source>
        <dbReference type="ARBA" id="ARBA00004613"/>
    </source>
</evidence>
<keyword evidence="3" id="KW-0964">Secreted</keyword>
<proteinExistence type="inferred from homology"/>
<feature type="signal peptide" evidence="7">
    <location>
        <begin position="1"/>
        <end position="24"/>
    </location>
</feature>
<evidence type="ECO:0000256" key="2">
    <source>
        <dbReference type="ARBA" id="ARBA00009178"/>
    </source>
</evidence>
<dbReference type="InterPro" id="IPR039252">
    <property type="entry name" value="RALFL27"/>
</dbReference>
<comment type="subcellular location">
    <subcellularLocation>
        <location evidence="1">Secreted</location>
    </subcellularLocation>
</comment>
<evidence type="ECO:0000256" key="7">
    <source>
        <dbReference type="SAM" id="SignalP"/>
    </source>
</evidence>
<dbReference type="Pfam" id="PF05498">
    <property type="entry name" value="RALF"/>
    <property type="match status" value="1"/>
</dbReference>
<feature type="chain" id="PRO_5013674838" description="Rapid ALkalinization Factor" evidence="7">
    <location>
        <begin position="25"/>
        <end position="119"/>
    </location>
</feature>
<evidence type="ECO:0000256" key="6">
    <source>
        <dbReference type="ARBA" id="ARBA00023157"/>
    </source>
</evidence>
<keyword evidence="4" id="KW-0372">Hormone</keyword>
<dbReference type="PANTHER" id="PTHR39112:SF1">
    <property type="entry name" value="PROTEIN RALF-LIKE 27"/>
    <property type="match status" value="1"/>
</dbReference>
<evidence type="ECO:0008006" key="10">
    <source>
        <dbReference type="Google" id="ProtNLM"/>
    </source>
</evidence>
<evidence type="ECO:0000256" key="5">
    <source>
        <dbReference type="ARBA" id="ARBA00022729"/>
    </source>
</evidence>
<name>A0A2G9G9Q2_9LAMI</name>
<evidence type="ECO:0000313" key="9">
    <source>
        <dbReference type="Proteomes" id="UP000231279"/>
    </source>
</evidence>
<organism evidence="8 9">
    <name type="scientific">Handroanthus impetiginosus</name>
    <dbReference type="NCBI Taxonomy" id="429701"/>
    <lineage>
        <taxon>Eukaryota</taxon>
        <taxon>Viridiplantae</taxon>
        <taxon>Streptophyta</taxon>
        <taxon>Embryophyta</taxon>
        <taxon>Tracheophyta</taxon>
        <taxon>Spermatophyta</taxon>
        <taxon>Magnoliopsida</taxon>
        <taxon>eudicotyledons</taxon>
        <taxon>Gunneridae</taxon>
        <taxon>Pentapetalae</taxon>
        <taxon>asterids</taxon>
        <taxon>lamiids</taxon>
        <taxon>Lamiales</taxon>
        <taxon>Bignoniaceae</taxon>
        <taxon>Crescentiina</taxon>
        <taxon>Tabebuia alliance</taxon>
        <taxon>Handroanthus</taxon>
    </lineage>
</organism>
<gene>
    <name evidence="8" type="ORF">CDL12_25539</name>
</gene>
<evidence type="ECO:0000313" key="8">
    <source>
        <dbReference type="EMBL" id="PIN01952.1"/>
    </source>
</evidence>
<dbReference type="AlphaFoldDB" id="A0A2G9G9Q2"/>
<dbReference type="EMBL" id="NKXS01006152">
    <property type="protein sequence ID" value="PIN01952.1"/>
    <property type="molecule type" value="Genomic_DNA"/>
</dbReference>
<comment type="similarity">
    <text evidence="2">Belongs to the plant rapid alkalinization factor (RALF) family.</text>
</comment>
<keyword evidence="9" id="KW-1185">Reference proteome</keyword>
<dbReference type="InterPro" id="IPR008801">
    <property type="entry name" value="RALF"/>
</dbReference>
<dbReference type="OrthoDB" id="1303939at2759"/>
<dbReference type="Proteomes" id="UP000231279">
    <property type="component" value="Unassembled WGS sequence"/>
</dbReference>
<dbReference type="GO" id="GO:0005179">
    <property type="term" value="F:hormone activity"/>
    <property type="evidence" value="ECO:0007669"/>
    <property type="project" value="UniProtKB-KW"/>
</dbReference>
<keyword evidence="6" id="KW-1015">Disulfide bond</keyword>
<dbReference type="GO" id="GO:0005576">
    <property type="term" value="C:extracellular region"/>
    <property type="evidence" value="ECO:0007669"/>
    <property type="project" value="UniProtKB-SubCell"/>
</dbReference>
<reference evidence="9" key="1">
    <citation type="journal article" date="2018" name="Gigascience">
        <title>Genome assembly of the Pink Ipe (Handroanthus impetiginosus, Bignoniaceae), a highly valued, ecologically keystone Neotropical timber forest tree.</title>
        <authorList>
            <person name="Silva-Junior O.B."/>
            <person name="Grattapaglia D."/>
            <person name="Novaes E."/>
            <person name="Collevatti R.G."/>
        </authorList>
    </citation>
    <scope>NUCLEOTIDE SEQUENCE [LARGE SCALE GENOMIC DNA]</scope>
    <source>
        <strain evidence="9">cv. UFG-1</strain>
    </source>
</reference>
<keyword evidence="5 7" id="KW-0732">Signal</keyword>
<dbReference type="PANTHER" id="PTHR39112">
    <property type="entry name" value="PROTEIN RALF-LIKE 27-RELATED"/>
    <property type="match status" value="1"/>
</dbReference>
<comment type="caution">
    <text evidence="8">The sequence shown here is derived from an EMBL/GenBank/DDBJ whole genome shotgun (WGS) entry which is preliminary data.</text>
</comment>